<dbReference type="NCBIfam" id="TIGR00177">
    <property type="entry name" value="molyb_syn"/>
    <property type="match status" value="1"/>
</dbReference>
<dbReference type="InterPro" id="IPR036425">
    <property type="entry name" value="MoaB/Mog-like_dom_sf"/>
</dbReference>
<dbReference type="InterPro" id="IPR005111">
    <property type="entry name" value="MoeA_C_domain_IV"/>
</dbReference>
<dbReference type="eggNOG" id="arCOG00216">
    <property type="taxonomic scope" value="Archaea"/>
</dbReference>
<dbReference type="InterPro" id="IPR001453">
    <property type="entry name" value="MoaB/Mog_dom"/>
</dbReference>
<comment type="pathway">
    <text evidence="1">Cofactor biosynthesis; molybdopterin biosynthesis.</text>
</comment>
<sequence>MEGADRERTEAGFKVRTPVDEARRILREAIEERGDDADANVPCGTETVDVDRADGRVLAAPVTAARDVPHYRRAAMDGYAVRAADTFGASERSPEVLRVAEPDPADGSDNGHATADEIYPDAAARVHTGSALPEGADAVVMIEHVTELESAGELEVEDAVAEGENVAPVGEDVAEGQHLYDAGHRLRPSDLGLLRSAGYGRVAVAQRPSVGVIPTGEELVEGEPGPGEVIETNGLTVSRLAERWGARATYRDVVTDDPESLRVAIQRDLTKDVVVTTGGSSVGERDLLPEVIDDLGEVLVHGVGLKPGHPVCLGIVEDTPVLALPGYPVACIVNAVQFLRPTLRWLEGTTPDSHPTARAKLERKIPSEPGTRTFARVQLEDRDLEESARDPDEPGYTATPTRASGSGVLSSVALADGWVVVDDDREGIPAGETVRVENWESNP</sequence>
<dbReference type="Proteomes" id="UP000183275">
    <property type="component" value="Unassembled WGS sequence"/>
</dbReference>
<dbReference type="Gene3D" id="2.170.190.11">
    <property type="entry name" value="Molybdopterin biosynthesis moea protein, domain 3"/>
    <property type="match status" value="1"/>
</dbReference>
<dbReference type="STRING" id="1202768.SAMN05216285_2624"/>
<feature type="compositionally biased region" description="Polar residues" evidence="3">
    <location>
        <begin position="398"/>
        <end position="407"/>
    </location>
</feature>
<name>A0A1I0PJG6_9EURY</name>
<keyword evidence="2" id="KW-0501">Molybdenum cofactor biosynthesis</keyword>
<dbReference type="PANTHER" id="PTHR10192">
    <property type="entry name" value="MOLYBDOPTERIN BIOSYNTHESIS PROTEIN"/>
    <property type="match status" value="1"/>
</dbReference>
<gene>
    <name evidence="5" type="ORF">SAMN05216285_2624</name>
</gene>
<dbReference type="Pfam" id="PF03453">
    <property type="entry name" value="MoeA_N"/>
    <property type="match status" value="1"/>
</dbReference>
<feature type="domain" description="MoaB/Mog" evidence="4">
    <location>
        <begin position="211"/>
        <end position="345"/>
    </location>
</feature>
<dbReference type="Gene3D" id="3.40.980.10">
    <property type="entry name" value="MoaB/Mog-like domain"/>
    <property type="match status" value="1"/>
</dbReference>
<dbReference type="SMART" id="SM00852">
    <property type="entry name" value="MoCF_biosynth"/>
    <property type="match status" value="1"/>
</dbReference>
<dbReference type="InterPro" id="IPR005110">
    <property type="entry name" value="MoeA_linker/N"/>
</dbReference>
<dbReference type="Pfam" id="PF00994">
    <property type="entry name" value="MoCF_biosynth"/>
    <property type="match status" value="1"/>
</dbReference>
<dbReference type="OrthoDB" id="31371at2157"/>
<feature type="region of interest" description="Disordered" evidence="3">
    <location>
        <begin position="382"/>
        <end position="407"/>
    </location>
</feature>
<evidence type="ECO:0000259" key="4">
    <source>
        <dbReference type="SMART" id="SM00852"/>
    </source>
</evidence>
<dbReference type="Gene3D" id="2.40.340.10">
    <property type="entry name" value="MoeA, C-terminal, domain IV"/>
    <property type="match status" value="1"/>
</dbReference>
<evidence type="ECO:0000256" key="1">
    <source>
        <dbReference type="ARBA" id="ARBA00005046"/>
    </source>
</evidence>
<dbReference type="CDD" id="cd00887">
    <property type="entry name" value="MoeA"/>
    <property type="match status" value="1"/>
</dbReference>
<dbReference type="SUPFAM" id="SSF53218">
    <property type="entry name" value="Molybdenum cofactor biosynthesis proteins"/>
    <property type="match status" value="1"/>
</dbReference>
<organism evidence="5 6">
    <name type="scientific">Natrinema salifodinae</name>
    <dbReference type="NCBI Taxonomy" id="1202768"/>
    <lineage>
        <taxon>Archaea</taxon>
        <taxon>Methanobacteriati</taxon>
        <taxon>Methanobacteriota</taxon>
        <taxon>Stenosarchaea group</taxon>
        <taxon>Halobacteria</taxon>
        <taxon>Halobacteriales</taxon>
        <taxon>Natrialbaceae</taxon>
        <taxon>Natrinema</taxon>
    </lineage>
</organism>
<evidence type="ECO:0000313" key="5">
    <source>
        <dbReference type="EMBL" id="SEW14404.1"/>
    </source>
</evidence>
<dbReference type="UniPathway" id="UPA00344"/>
<evidence type="ECO:0000256" key="3">
    <source>
        <dbReference type="SAM" id="MobiDB-lite"/>
    </source>
</evidence>
<dbReference type="PANTHER" id="PTHR10192:SF19">
    <property type="entry name" value="MOLYBDOPTERIN BIOSYNTHESIS PROTEIN MJ0666-RELATED"/>
    <property type="match status" value="1"/>
</dbReference>
<dbReference type="GO" id="GO:0061599">
    <property type="term" value="F:molybdopterin molybdotransferase activity"/>
    <property type="evidence" value="ECO:0007669"/>
    <property type="project" value="TreeGrafter"/>
</dbReference>
<dbReference type="AlphaFoldDB" id="A0A1I0PJG6"/>
<reference evidence="6" key="1">
    <citation type="submission" date="2016-10" db="EMBL/GenBank/DDBJ databases">
        <authorList>
            <person name="Varghese N."/>
        </authorList>
    </citation>
    <scope>NUCLEOTIDE SEQUENCE [LARGE SCALE GENOMIC DNA]</scope>
    <source>
        <strain evidence="6">CGMCC 1.12284</strain>
    </source>
</reference>
<dbReference type="GO" id="GO:0006777">
    <property type="term" value="P:Mo-molybdopterin cofactor biosynthetic process"/>
    <property type="evidence" value="ECO:0007669"/>
    <property type="project" value="UniProtKB-KW"/>
</dbReference>
<dbReference type="InterPro" id="IPR036135">
    <property type="entry name" value="MoeA_linker/N_sf"/>
</dbReference>
<dbReference type="InterPro" id="IPR038987">
    <property type="entry name" value="MoeA-like"/>
</dbReference>
<protein>
    <submittedName>
        <fullName evidence="5">Molybdopterin molybdochelatase</fullName>
    </submittedName>
</protein>
<dbReference type="GO" id="GO:0005737">
    <property type="term" value="C:cytoplasm"/>
    <property type="evidence" value="ECO:0007669"/>
    <property type="project" value="TreeGrafter"/>
</dbReference>
<dbReference type="Pfam" id="PF03454">
    <property type="entry name" value="MoeA_C"/>
    <property type="match status" value="1"/>
</dbReference>
<dbReference type="NCBIfam" id="NF045515">
    <property type="entry name" value="Glp_gephyrin"/>
    <property type="match status" value="1"/>
</dbReference>
<feature type="compositionally biased region" description="Basic and acidic residues" evidence="3">
    <location>
        <begin position="382"/>
        <end position="392"/>
    </location>
</feature>
<dbReference type="Gene3D" id="3.90.105.10">
    <property type="entry name" value="Molybdopterin biosynthesis moea protein, domain 2"/>
    <property type="match status" value="1"/>
</dbReference>
<dbReference type="EMBL" id="FOIS01000003">
    <property type="protein sequence ID" value="SEW14404.1"/>
    <property type="molecule type" value="Genomic_DNA"/>
</dbReference>
<accession>A0A1I0PJG6</accession>
<evidence type="ECO:0000256" key="2">
    <source>
        <dbReference type="ARBA" id="ARBA00023150"/>
    </source>
</evidence>
<keyword evidence="6" id="KW-1185">Reference proteome</keyword>
<dbReference type="SUPFAM" id="SSF63882">
    <property type="entry name" value="MoeA N-terminal region -like"/>
    <property type="match status" value="1"/>
</dbReference>
<dbReference type="SUPFAM" id="SSF63867">
    <property type="entry name" value="MoeA C-terminal domain-like"/>
    <property type="match status" value="1"/>
</dbReference>
<dbReference type="RefSeq" id="WP_049991838.1">
    <property type="nucleotide sequence ID" value="NZ_FOIS01000003.1"/>
</dbReference>
<evidence type="ECO:0000313" key="6">
    <source>
        <dbReference type="Proteomes" id="UP000183275"/>
    </source>
</evidence>
<dbReference type="InterPro" id="IPR036688">
    <property type="entry name" value="MoeA_C_domain_IV_sf"/>
</dbReference>
<proteinExistence type="predicted"/>